<reference evidence="2" key="1">
    <citation type="submission" date="2021-06" db="EMBL/GenBank/DDBJ databases">
        <title>Parelaphostrongylus tenuis whole genome reference sequence.</title>
        <authorList>
            <person name="Garwood T.J."/>
            <person name="Larsen P.A."/>
            <person name="Fountain-Jones N.M."/>
            <person name="Garbe J.R."/>
            <person name="Macchietto M.G."/>
            <person name="Kania S.A."/>
            <person name="Gerhold R.W."/>
            <person name="Richards J.E."/>
            <person name="Wolf T.M."/>
        </authorList>
    </citation>
    <scope>NUCLEOTIDE SEQUENCE</scope>
    <source>
        <strain evidence="2">MNPRO001-30</strain>
        <tissue evidence="2">Meninges</tissue>
    </source>
</reference>
<dbReference type="EMBL" id="JAHQIW010001462">
    <property type="protein sequence ID" value="KAJ1352589.1"/>
    <property type="molecule type" value="Genomic_DNA"/>
</dbReference>
<organism evidence="2 3">
    <name type="scientific">Parelaphostrongylus tenuis</name>
    <name type="common">Meningeal worm</name>
    <dbReference type="NCBI Taxonomy" id="148309"/>
    <lineage>
        <taxon>Eukaryota</taxon>
        <taxon>Metazoa</taxon>
        <taxon>Ecdysozoa</taxon>
        <taxon>Nematoda</taxon>
        <taxon>Chromadorea</taxon>
        <taxon>Rhabditida</taxon>
        <taxon>Rhabditina</taxon>
        <taxon>Rhabditomorpha</taxon>
        <taxon>Strongyloidea</taxon>
        <taxon>Metastrongylidae</taxon>
        <taxon>Parelaphostrongylus</taxon>
    </lineage>
</organism>
<sequence length="347" mass="38085">MPLIVEPFFSSENSDAPTSASISFSFEGHLPCRRISEDVEVTFDKTMSASELLTKKDLLSKRLDRIVGIPICVLGNPCPSALKGNGRSIAANHHGLIRDGGKGAATVEILRRRTHSAFPLEYREPLCDAVLWARKLKDEQDANCGRSRRLDFGDVRSGKEDEGSSSVRSKNLATRARKVLHLLRLSIKRRGLEMQTSGADRPELPVRDKEAPAELDMADGQRPAEIRGLSLKCMQPVEDSSELDSLLGFRAAPHGGVYGPLVTTSSSLINNFQLESSSAELSKNRVPALLLAKAEMVLCSLAFLNNVESSAIFSAGTFRPFNCYCCSFFFAHKEHRSSESSSGSRRR</sequence>
<gene>
    <name evidence="2" type="ORF">KIN20_008979</name>
</gene>
<evidence type="ECO:0000313" key="3">
    <source>
        <dbReference type="Proteomes" id="UP001196413"/>
    </source>
</evidence>
<feature type="compositionally biased region" description="Basic and acidic residues" evidence="1">
    <location>
        <begin position="148"/>
        <end position="162"/>
    </location>
</feature>
<keyword evidence="3" id="KW-1185">Reference proteome</keyword>
<name>A0AAD5MX86_PARTN</name>
<dbReference type="Proteomes" id="UP001196413">
    <property type="component" value="Unassembled WGS sequence"/>
</dbReference>
<feature type="region of interest" description="Disordered" evidence="1">
    <location>
        <begin position="148"/>
        <end position="170"/>
    </location>
</feature>
<proteinExistence type="predicted"/>
<accession>A0AAD5MX86</accession>
<evidence type="ECO:0000256" key="1">
    <source>
        <dbReference type="SAM" id="MobiDB-lite"/>
    </source>
</evidence>
<evidence type="ECO:0000313" key="2">
    <source>
        <dbReference type="EMBL" id="KAJ1352589.1"/>
    </source>
</evidence>
<protein>
    <submittedName>
        <fullName evidence="2">Uncharacterized protein</fullName>
    </submittedName>
</protein>
<comment type="caution">
    <text evidence="2">The sequence shown here is derived from an EMBL/GenBank/DDBJ whole genome shotgun (WGS) entry which is preliminary data.</text>
</comment>
<dbReference type="AlphaFoldDB" id="A0AAD5MX86"/>